<keyword evidence="2" id="KW-1185">Reference proteome</keyword>
<reference evidence="1 2" key="1">
    <citation type="journal article" date="2018" name="Sci. Rep.">
        <title>Genomic signatures of local adaptation to the degree of environmental predictability in rotifers.</title>
        <authorList>
            <person name="Franch-Gras L."/>
            <person name="Hahn C."/>
            <person name="Garcia-Roger E.M."/>
            <person name="Carmona M.J."/>
            <person name="Serra M."/>
            <person name="Gomez A."/>
        </authorList>
    </citation>
    <scope>NUCLEOTIDE SEQUENCE [LARGE SCALE GENOMIC DNA]</scope>
    <source>
        <strain evidence="1">HYR1</strain>
    </source>
</reference>
<organism evidence="1 2">
    <name type="scientific">Brachionus plicatilis</name>
    <name type="common">Marine rotifer</name>
    <name type="synonym">Brachionus muelleri</name>
    <dbReference type="NCBI Taxonomy" id="10195"/>
    <lineage>
        <taxon>Eukaryota</taxon>
        <taxon>Metazoa</taxon>
        <taxon>Spiralia</taxon>
        <taxon>Gnathifera</taxon>
        <taxon>Rotifera</taxon>
        <taxon>Eurotatoria</taxon>
        <taxon>Monogononta</taxon>
        <taxon>Pseudotrocha</taxon>
        <taxon>Ploima</taxon>
        <taxon>Brachionidae</taxon>
        <taxon>Brachionus</taxon>
    </lineage>
</organism>
<comment type="caution">
    <text evidence="1">The sequence shown here is derived from an EMBL/GenBank/DDBJ whole genome shotgun (WGS) entry which is preliminary data.</text>
</comment>
<name>A0A3M7QXP4_BRAPC</name>
<evidence type="ECO:0000313" key="1">
    <source>
        <dbReference type="EMBL" id="RNA15989.1"/>
    </source>
</evidence>
<evidence type="ECO:0000313" key="2">
    <source>
        <dbReference type="Proteomes" id="UP000276133"/>
    </source>
</evidence>
<sequence length="65" mass="7465">MSGLSHVSSKNDTISSRSWVLTNSVSFSGNGFRLVQQMDDFMKRTQFDLLRENTRNTIESHKNDI</sequence>
<dbReference type="Proteomes" id="UP000276133">
    <property type="component" value="Unassembled WGS sequence"/>
</dbReference>
<proteinExistence type="predicted"/>
<dbReference type="AlphaFoldDB" id="A0A3M7QXP4"/>
<gene>
    <name evidence="1" type="ORF">BpHYR1_050981</name>
</gene>
<dbReference type="EMBL" id="REGN01004836">
    <property type="protein sequence ID" value="RNA15989.1"/>
    <property type="molecule type" value="Genomic_DNA"/>
</dbReference>
<accession>A0A3M7QXP4</accession>
<protein>
    <submittedName>
        <fullName evidence="1">Uncharacterized protein</fullName>
    </submittedName>
</protein>